<dbReference type="PANTHER" id="PTHR47219">
    <property type="entry name" value="RAB GTPASE-ACTIVATING PROTEIN 1-LIKE"/>
    <property type="match status" value="1"/>
</dbReference>
<dbReference type="Gene3D" id="1.10.8.270">
    <property type="entry name" value="putative rabgap domain of human tbc1 domain family member 14 like domains"/>
    <property type="match status" value="1"/>
</dbReference>
<reference evidence="3 4" key="1">
    <citation type="submission" date="2019-07" db="EMBL/GenBank/DDBJ databases">
        <title>Genomes of Cafeteria roenbergensis.</title>
        <authorList>
            <person name="Fischer M.G."/>
            <person name="Hackl T."/>
            <person name="Roman M."/>
        </authorList>
    </citation>
    <scope>NUCLEOTIDE SEQUENCE [LARGE SCALE GENOMIC DNA]</scope>
    <source>
        <strain evidence="3 4">BVI</strain>
    </source>
</reference>
<comment type="caution">
    <text evidence="3">The sequence shown here is derived from an EMBL/GenBank/DDBJ whole genome shotgun (WGS) entry which is preliminary data.</text>
</comment>
<evidence type="ECO:0000256" key="1">
    <source>
        <dbReference type="SAM" id="MobiDB-lite"/>
    </source>
</evidence>
<feature type="region of interest" description="Disordered" evidence="1">
    <location>
        <begin position="483"/>
        <end position="570"/>
    </location>
</feature>
<dbReference type="InterPro" id="IPR000195">
    <property type="entry name" value="Rab-GAP-TBC_dom"/>
</dbReference>
<dbReference type="Gene3D" id="1.10.10.750">
    <property type="entry name" value="Ypt/Rab-GAP domain of gyp1p, domain 1"/>
    <property type="match status" value="1"/>
</dbReference>
<evidence type="ECO:0000313" key="4">
    <source>
        <dbReference type="Proteomes" id="UP000323011"/>
    </source>
</evidence>
<feature type="compositionally biased region" description="Low complexity" evidence="1">
    <location>
        <begin position="155"/>
        <end position="171"/>
    </location>
</feature>
<keyword evidence="4" id="KW-1185">Reference proteome</keyword>
<dbReference type="Gene3D" id="1.10.472.80">
    <property type="entry name" value="Ypt/Rab-GAP domain of gyp1p, domain 3"/>
    <property type="match status" value="1"/>
</dbReference>
<evidence type="ECO:0000313" key="3">
    <source>
        <dbReference type="EMBL" id="KAA0151516.1"/>
    </source>
</evidence>
<dbReference type="SUPFAM" id="SSF47923">
    <property type="entry name" value="Ypt/Rab-GAP domain of gyp1p"/>
    <property type="match status" value="2"/>
</dbReference>
<dbReference type="InterPro" id="IPR035969">
    <property type="entry name" value="Rab-GAP_TBC_sf"/>
</dbReference>
<protein>
    <recommendedName>
        <fullName evidence="2">Rab-GAP TBC domain-containing protein</fullName>
    </recommendedName>
</protein>
<dbReference type="InterPro" id="IPR050302">
    <property type="entry name" value="Rab_GAP_TBC_domain"/>
</dbReference>
<feature type="region of interest" description="Disordered" evidence="1">
    <location>
        <begin position="155"/>
        <end position="212"/>
    </location>
</feature>
<feature type="compositionally biased region" description="Low complexity" evidence="1">
    <location>
        <begin position="188"/>
        <end position="212"/>
    </location>
</feature>
<name>A0A5A8CEU4_CAFRO</name>
<dbReference type="Pfam" id="PF00566">
    <property type="entry name" value="RabGAP-TBC"/>
    <property type="match status" value="1"/>
</dbReference>
<dbReference type="Proteomes" id="UP000323011">
    <property type="component" value="Unassembled WGS sequence"/>
</dbReference>
<dbReference type="EMBL" id="VLTN01000026">
    <property type="protein sequence ID" value="KAA0151516.1"/>
    <property type="molecule type" value="Genomic_DNA"/>
</dbReference>
<evidence type="ECO:0000259" key="2">
    <source>
        <dbReference type="PROSITE" id="PS50086"/>
    </source>
</evidence>
<feature type="compositionally biased region" description="Basic and acidic residues" evidence="1">
    <location>
        <begin position="503"/>
        <end position="514"/>
    </location>
</feature>
<feature type="compositionally biased region" description="Low complexity" evidence="1">
    <location>
        <begin position="522"/>
        <end position="532"/>
    </location>
</feature>
<dbReference type="GO" id="GO:0005096">
    <property type="term" value="F:GTPase activator activity"/>
    <property type="evidence" value="ECO:0007669"/>
    <property type="project" value="TreeGrafter"/>
</dbReference>
<accession>A0A5A8CEU4</accession>
<organism evidence="3 4">
    <name type="scientific">Cafeteria roenbergensis</name>
    <name type="common">Marine flagellate</name>
    <dbReference type="NCBI Taxonomy" id="33653"/>
    <lineage>
        <taxon>Eukaryota</taxon>
        <taxon>Sar</taxon>
        <taxon>Stramenopiles</taxon>
        <taxon>Bigyra</taxon>
        <taxon>Opalozoa</taxon>
        <taxon>Bicosoecida</taxon>
        <taxon>Cafeteriaceae</taxon>
        <taxon>Cafeteria</taxon>
    </lineage>
</organism>
<feature type="compositionally biased region" description="Low complexity" evidence="1">
    <location>
        <begin position="555"/>
        <end position="570"/>
    </location>
</feature>
<dbReference type="PROSITE" id="PS50086">
    <property type="entry name" value="TBC_RABGAP"/>
    <property type="match status" value="1"/>
</dbReference>
<dbReference type="OMA" id="PIWHQIS"/>
<dbReference type="SMART" id="SM00164">
    <property type="entry name" value="TBC"/>
    <property type="match status" value="1"/>
</dbReference>
<sequence length="682" mass="72296">MSAEVAQLRQEATRLAMAEQRAMDSSEVRAAIQEQDRRAEMARRADAKRCAQWEALLERWDNGDDSVPSSLEARKLGQCGIPERVRGRAWPMLIGNGLRITRRHYAVLCEQAAQMVPLMKKRQRAEATLAIHAQKQRRVAARKAREDAAAKAAFFEEAGPSGDGAASEGPSAAPPLESPGAAPPPQAPTAAKGSSSPPSSSSHGPAVPPASAAVSAAPGAAGAAADAPAPGAAAAACGSLAKRATASAATDPEEAEEARRVEEAQRVLDTTPVFGSQLSVLVVDLDVPRTFPHLSYFKPGTDMGEALRRILTAFICYRPDRGYIQGMSFVAATVLLHVPDEAQAFSAFANLMLRPAIFEAFGDGADLGNVRFIARLRAFARVVAAKQPRIAHRLHTLDIGPDMFVGAWSRTIFSHVLPTELTARIWDRILVEGDSWPWRVCAALLASLGDIVLNPKVDFGTVSMVLTNPSILRDMPALARGRVPSGGSSVLSMSGARSSRGGSRRESQEEHRPDISAPPPSAASAASTPTSARGSDTGPRRAGAASVERDEAGDEASGAATAGGTVAPSAAHAPLPLLQPTEEQKEAAIQRLLEAIPGRDDPLNADRIGRMLERCGWDDALFEAFTAEEERLVRRDAALRARSRKEPGKSRHPPLPGVWDSGVAAAATPAQASKPGLFSWLW</sequence>
<dbReference type="AlphaFoldDB" id="A0A5A8CEU4"/>
<proteinExistence type="predicted"/>
<feature type="compositionally biased region" description="Pro residues" evidence="1">
    <location>
        <begin position="172"/>
        <end position="187"/>
    </location>
</feature>
<gene>
    <name evidence="3" type="ORF">FNF29_04439</name>
</gene>
<feature type="domain" description="Rab-GAP TBC" evidence="2">
    <location>
        <begin position="80"/>
        <end position="433"/>
    </location>
</feature>
<dbReference type="GO" id="GO:0031267">
    <property type="term" value="F:small GTPase binding"/>
    <property type="evidence" value="ECO:0007669"/>
    <property type="project" value="TreeGrafter"/>
</dbReference>
<dbReference type="PANTHER" id="PTHR47219:SF9">
    <property type="entry name" value="GTPASE ACTIVATING PROTEIN AND CENTROSOME-ASSOCIATED, ISOFORM B"/>
    <property type="match status" value="1"/>
</dbReference>